<gene>
    <name evidence="2" type="ORF">SASPL_154526</name>
</gene>
<comment type="caution">
    <text evidence="2">The sequence shown here is derived from an EMBL/GenBank/DDBJ whole genome shotgun (WGS) entry which is preliminary data.</text>
</comment>
<organism evidence="2">
    <name type="scientific">Salvia splendens</name>
    <name type="common">Scarlet sage</name>
    <dbReference type="NCBI Taxonomy" id="180675"/>
    <lineage>
        <taxon>Eukaryota</taxon>
        <taxon>Viridiplantae</taxon>
        <taxon>Streptophyta</taxon>
        <taxon>Embryophyta</taxon>
        <taxon>Tracheophyta</taxon>
        <taxon>Spermatophyta</taxon>
        <taxon>Magnoliopsida</taxon>
        <taxon>eudicotyledons</taxon>
        <taxon>Gunneridae</taxon>
        <taxon>Pentapetalae</taxon>
        <taxon>asterids</taxon>
        <taxon>lamiids</taxon>
        <taxon>Lamiales</taxon>
        <taxon>Lamiaceae</taxon>
        <taxon>Nepetoideae</taxon>
        <taxon>Mentheae</taxon>
        <taxon>Salviinae</taxon>
        <taxon>Salvia</taxon>
        <taxon>Salvia subgen. Calosphace</taxon>
        <taxon>core Calosphace</taxon>
    </lineage>
</organism>
<dbReference type="Pfam" id="PF08268">
    <property type="entry name" value="FBA_3"/>
    <property type="match status" value="1"/>
</dbReference>
<name>A0A8X8W0J5_SALSN</name>
<feature type="domain" description="F-box associated beta-propeller type 3" evidence="1">
    <location>
        <begin position="379"/>
        <end position="615"/>
    </location>
</feature>
<accession>A0A8X8W0J5</accession>
<reference evidence="2" key="2">
    <citation type="submission" date="2020-08" db="EMBL/GenBank/DDBJ databases">
        <title>Plant Genome Project.</title>
        <authorList>
            <person name="Zhang R.-G."/>
        </authorList>
    </citation>
    <scope>NUCLEOTIDE SEQUENCE</scope>
    <source>
        <strain evidence="2">Huo1</strain>
        <tissue evidence="2">Leaf</tissue>
    </source>
</reference>
<evidence type="ECO:0000259" key="1">
    <source>
        <dbReference type="Pfam" id="PF08268"/>
    </source>
</evidence>
<dbReference type="Proteomes" id="UP000298416">
    <property type="component" value="Unassembled WGS sequence"/>
</dbReference>
<evidence type="ECO:0000313" key="3">
    <source>
        <dbReference type="Proteomes" id="UP000298416"/>
    </source>
</evidence>
<reference evidence="2" key="1">
    <citation type="submission" date="2018-01" db="EMBL/GenBank/DDBJ databases">
        <authorList>
            <person name="Mao J.F."/>
        </authorList>
    </citation>
    <scope>NUCLEOTIDE SEQUENCE</scope>
    <source>
        <strain evidence="2">Huo1</strain>
        <tissue evidence="2">Leaf</tissue>
    </source>
</reference>
<dbReference type="AlphaFoldDB" id="A0A8X8W0J5"/>
<dbReference type="EMBL" id="PNBA02000022">
    <property type="protein sequence ID" value="KAG6385689.1"/>
    <property type="molecule type" value="Genomic_DNA"/>
</dbReference>
<dbReference type="InterPro" id="IPR050796">
    <property type="entry name" value="SCF_F-box_component"/>
</dbReference>
<proteinExistence type="predicted"/>
<evidence type="ECO:0000313" key="2">
    <source>
        <dbReference type="EMBL" id="KAG6385689.1"/>
    </source>
</evidence>
<keyword evidence="3" id="KW-1185">Reference proteome</keyword>
<dbReference type="PANTHER" id="PTHR31672">
    <property type="entry name" value="BNACNNG10540D PROTEIN"/>
    <property type="match status" value="1"/>
</dbReference>
<sequence length="702" mass="81375">MACCGLNFVSPRCNLKEEMDHMFKKDLLKARNLRSFPERIDFVMGWPSSVKDSEVIHPKFYNHGIRPVVSDTAAASKETYDSLFKEKDLRNMYKIYRDVILDMWPNLKKPNLEEPDCEEAWLRNFKYQWGKHGFPTGVEAPMYLYYGLALQYAIFEISSDSFDIPVGIPISMFYAVKKMEEVLENLHLFGKFIGRKRANITIKLETRKILGATVIKEVKVEFRKISSNGKASLELMPCTRYPQSTYKHSDMAVVGAVTSLLFTGFSGNPNQPHIRLPSSAKVAMAKHNSFATRCSPDYVFDYTFPDYVFHKPQDHFAPREHGIRLETLSNSKIKNEEGDFWPEHIDDLADPCVFETKFTSSLQLRKLEPKPKPKPKPDLFVCFRESNDRRREYFVAYSSPKEDGSISPKYYIYPPSFLAKDYEFTRCSSNGLLHFYDHRNKSHVVWNPTTSEYKILPRPFVEPHLKCLDDEFGMWFDNTLENYKLLHLVNTCLVDDQGLFQNQTFRIDLYSHKTNSWKQIPTSQFDIEYALLGVCVYGTFYCITSTGVLLAFDFSTETFSTLPLPNIYCHKYLFLEYKGMLGALEFYTCEPDKYSRPYNFELWVMSDGSWTRESVFHIRSIRQALLFSEDGRLLYLTFLGKYEQELVVFDRANGKLKHLGIASHVDDPAMFPFVESFVQLNGISCTEEGNEENDKGVTKAEA</sequence>
<dbReference type="PANTHER" id="PTHR31672:SF13">
    <property type="entry name" value="F-BOX PROTEIN CPR30-LIKE"/>
    <property type="match status" value="1"/>
</dbReference>
<dbReference type="NCBIfam" id="TIGR01640">
    <property type="entry name" value="F_box_assoc_1"/>
    <property type="match status" value="1"/>
</dbReference>
<protein>
    <recommendedName>
        <fullName evidence="1">F-box associated beta-propeller type 3 domain-containing protein</fullName>
    </recommendedName>
</protein>
<dbReference type="InterPro" id="IPR017451">
    <property type="entry name" value="F-box-assoc_interact_dom"/>
</dbReference>
<dbReference type="InterPro" id="IPR013187">
    <property type="entry name" value="F-box-assoc_dom_typ3"/>
</dbReference>